<accession>A0A1W6BWX9</accession>
<proteinExistence type="predicted"/>
<dbReference type="RefSeq" id="WP_027305426.1">
    <property type="nucleotide sequence ID" value="NZ_CP020867.1"/>
</dbReference>
<organism evidence="4 5">
    <name type="scientific">Campylobacter cuniculorum DSM 23162 = LMG 24588</name>
    <dbReference type="NCBI Taxonomy" id="1121267"/>
    <lineage>
        <taxon>Bacteria</taxon>
        <taxon>Pseudomonadati</taxon>
        <taxon>Campylobacterota</taxon>
        <taxon>Epsilonproteobacteria</taxon>
        <taxon>Campylobacterales</taxon>
        <taxon>Campylobacteraceae</taxon>
        <taxon>Campylobacter</taxon>
    </lineage>
</organism>
<evidence type="ECO:0000256" key="1">
    <source>
        <dbReference type="SAM" id="MobiDB-lite"/>
    </source>
</evidence>
<dbReference type="InterPro" id="IPR021533">
    <property type="entry name" value="PepSY-like"/>
</dbReference>
<sequence length="108" mass="12340">MKSKIFMLLALSCIAFSVESNLTPQTNVMPAPAPQTPANMPNQTPPAPYPQHNYGLPPKIMQTINQMYPGVYVRDIDYEAYGYEVELSNRMELFFDREGKLLGQKYDY</sequence>
<feature type="domain" description="Putative beta-lactamase-inhibitor-like PepSY-like" evidence="3">
    <location>
        <begin position="56"/>
        <end position="102"/>
    </location>
</feature>
<dbReference type="eggNOG" id="ENOG50319HU">
    <property type="taxonomic scope" value="Bacteria"/>
</dbReference>
<dbReference type="Pfam" id="PF11396">
    <property type="entry name" value="PepSY_like"/>
    <property type="match status" value="1"/>
</dbReference>
<reference evidence="4 5" key="1">
    <citation type="submission" date="2017-04" db="EMBL/GenBank/DDBJ databases">
        <title>Complete genome sequence of the Campylobacter cuniculorum type strain LMG24588.</title>
        <authorList>
            <person name="Miller W.G."/>
            <person name="Yee E."/>
            <person name="Revez J."/>
            <person name="Bono J.L."/>
            <person name="Rossi M."/>
        </authorList>
    </citation>
    <scope>NUCLEOTIDE SEQUENCE [LARGE SCALE GENOMIC DNA]</scope>
    <source>
        <strain evidence="4 5">LMG 24588</strain>
    </source>
</reference>
<gene>
    <name evidence="4" type="ORF">CCUN_1015</name>
</gene>
<dbReference type="SUPFAM" id="SSF160574">
    <property type="entry name" value="BT0923-like"/>
    <property type="match status" value="1"/>
</dbReference>
<name>A0A1W6BWX9_9BACT</name>
<feature type="signal peptide" evidence="2">
    <location>
        <begin position="1"/>
        <end position="17"/>
    </location>
</feature>
<dbReference type="Proteomes" id="UP000192902">
    <property type="component" value="Chromosome"/>
</dbReference>
<dbReference type="OrthoDB" id="5360380at2"/>
<protein>
    <submittedName>
        <fullName evidence="4">Putative beta-lactamase inhibitor protein</fullName>
    </submittedName>
</protein>
<evidence type="ECO:0000313" key="5">
    <source>
        <dbReference type="Proteomes" id="UP000192902"/>
    </source>
</evidence>
<keyword evidence="2" id="KW-0732">Signal</keyword>
<feature type="chain" id="PRO_5010884475" evidence="2">
    <location>
        <begin position="18"/>
        <end position="108"/>
    </location>
</feature>
<dbReference type="Gene3D" id="3.40.1420.30">
    <property type="match status" value="1"/>
</dbReference>
<evidence type="ECO:0000256" key="2">
    <source>
        <dbReference type="SAM" id="SignalP"/>
    </source>
</evidence>
<dbReference type="KEGG" id="ccun:CCUN_1015"/>
<dbReference type="AlphaFoldDB" id="A0A1W6BWX9"/>
<feature type="region of interest" description="Disordered" evidence="1">
    <location>
        <begin position="27"/>
        <end position="52"/>
    </location>
</feature>
<evidence type="ECO:0000259" key="3">
    <source>
        <dbReference type="Pfam" id="PF11396"/>
    </source>
</evidence>
<evidence type="ECO:0000313" key="4">
    <source>
        <dbReference type="EMBL" id="ARJ56616.1"/>
    </source>
</evidence>
<dbReference type="EMBL" id="CP020867">
    <property type="protein sequence ID" value="ARJ56616.1"/>
    <property type="molecule type" value="Genomic_DNA"/>
</dbReference>